<dbReference type="AlphaFoldDB" id="A0A5S4ZS68"/>
<keyword evidence="5 6" id="KW-0411">Iron-sulfur</keyword>
<comment type="caution">
    <text evidence="8">The sequence shown here is derived from an EMBL/GenBank/DDBJ whole genome shotgun (WGS) entry which is preliminary data.</text>
</comment>
<dbReference type="PANTHER" id="PTHR36923">
    <property type="entry name" value="FERREDOXIN"/>
    <property type="match status" value="1"/>
</dbReference>
<dbReference type="RefSeq" id="WP_166511982.1">
    <property type="nucleotide sequence ID" value="NZ_VNHM01000010.1"/>
</dbReference>
<organism evidence="8 9">
    <name type="scientific">Desulfallas thermosapovorans DSM 6562</name>
    <dbReference type="NCBI Taxonomy" id="1121431"/>
    <lineage>
        <taxon>Bacteria</taxon>
        <taxon>Bacillati</taxon>
        <taxon>Bacillota</taxon>
        <taxon>Clostridia</taxon>
        <taxon>Eubacteriales</taxon>
        <taxon>Desulfallaceae</taxon>
        <taxon>Desulfallas</taxon>
    </lineage>
</organism>
<dbReference type="PRINTS" id="PR00352">
    <property type="entry name" value="3FE4SFRDOXIN"/>
</dbReference>
<keyword evidence="3 6" id="KW-0249">Electron transport</keyword>
<dbReference type="PROSITE" id="PS51379">
    <property type="entry name" value="4FE4S_FER_2"/>
    <property type="match status" value="1"/>
</dbReference>
<evidence type="ECO:0000313" key="9">
    <source>
        <dbReference type="Proteomes" id="UP000323166"/>
    </source>
</evidence>
<dbReference type="GO" id="GO:0009055">
    <property type="term" value="F:electron transfer activity"/>
    <property type="evidence" value="ECO:0007669"/>
    <property type="project" value="UniProtKB-UniRule"/>
</dbReference>
<protein>
    <recommendedName>
        <fullName evidence="6">Ferredoxin</fullName>
    </recommendedName>
</protein>
<comment type="function">
    <text evidence="6">Ferredoxins are iron-sulfur proteins that transfer electrons in a wide variety of metabolic reactions.</text>
</comment>
<evidence type="ECO:0000256" key="4">
    <source>
        <dbReference type="ARBA" id="ARBA00023004"/>
    </source>
</evidence>
<name>A0A5S4ZS68_9FIRM</name>
<dbReference type="Gene3D" id="3.30.70.20">
    <property type="match status" value="1"/>
</dbReference>
<dbReference type="InterPro" id="IPR017896">
    <property type="entry name" value="4Fe4S_Fe-S-bd"/>
</dbReference>
<dbReference type="EMBL" id="VNHM01000010">
    <property type="protein sequence ID" value="TYO94961.1"/>
    <property type="molecule type" value="Genomic_DNA"/>
</dbReference>
<dbReference type="PANTHER" id="PTHR36923:SF3">
    <property type="entry name" value="FERREDOXIN"/>
    <property type="match status" value="1"/>
</dbReference>
<evidence type="ECO:0000256" key="1">
    <source>
        <dbReference type="ARBA" id="ARBA00022448"/>
    </source>
</evidence>
<dbReference type="GO" id="GO:0005506">
    <property type="term" value="F:iron ion binding"/>
    <property type="evidence" value="ECO:0007669"/>
    <property type="project" value="UniProtKB-UniRule"/>
</dbReference>
<keyword evidence="4 6" id="KW-0408">Iron</keyword>
<dbReference type="PROSITE" id="PS00198">
    <property type="entry name" value="4FE4S_FER_1"/>
    <property type="match status" value="1"/>
</dbReference>
<evidence type="ECO:0000256" key="6">
    <source>
        <dbReference type="RuleBase" id="RU368020"/>
    </source>
</evidence>
<dbReference type="GO" id="GO:0051536">
    <property type="term" value="F:iron-sulfur cluster binding"/>
    <property type="evidence" value="ECO:0007669"/>
    <property type="project" value="UniProtKB-KW"/>
</dbReference>
<dbReference type="InterPro" id="IPR051269">
    <property type="entry name" value="Fe-S_cluster_ET"/>
</dbReference>
<feature type="domain" description="4Fe-4S ferredoxin-type" evidence="7">
    <location>
        <begin position="1"/>
        <end position="29"/>
    </location>
</feature>
<accession>A0A5S4ZS68</accession>
<dbReference type="Pfam" id="PF13370">
    <property type="entry name" value="Fer4_13"/>
    <property type="match status" value="1"/>
</dbReference>
<keyword evidence="9" id="KW-1185">Reference proteome</keyword>
<keyword evidence="2 6" id="KW-0479">Metal-binding</keyword>
<dbReference type="InterPro" id="IPR017900">
    <property type="entry name" value="4Fe4S_Fe_S_CS"/>
</dbReference>
<sequence>MHAEVDQDLCISCGACIDICPDVFDWNSDEKAHSIVDEVPSELEEQASEAAEGCPTDAITVN</sequence>
<dbReference type="Proteomes" id="UP000323166">
    <property type="component" value="Unassembled WGS sequence"/>
</dbReference>
<proteinExistence type="predicted"/>
<evidence type="ECO:0000256" key="5">
    <source>
        <dbReference type="ARBA" id="ARBA00023014"/>
    </source>
</evidence>
<evidence type="ECO:0000259" key="7">
    <source>
        <dbReference type="PROSITE" id="PS51379"/>
    </source>
</evidence>
<dbReference type="SUPFAM" id="SSF54862">
    <property type="entry name" value="4Fe-4S ferredoxins"/>
    <property type="match status" value="1"/>
</dbReference>
<gene>
    <name evidence="8" type="ORF">LX24_01977</name>
</gene>
<evidence type="ECO:0000256" key="3">
    <source>
        <dbReference type="ARBA" id="ARBA00022982"/>
    </source>
</evidence>
<evidence type="ECO:0000313" key="8">
    <source>
        <dbReference type="EMBL" id="TYO94961.1"/>
    </source>
</evidence>
<reference evidence="8 9" key="1">
    <citation type="submission" date="2019-07" db="EMBL/GenBank/DDBJ databases">
        <title>Genomic Encyclopedia of Type Strains, Phase I: the one thousand microbial genomes (KMG-I) project.</title>
        <authorList>
            <person name="Kyrpides N."/>
        </authorList>
    </citation>
    <scope>NUCLEOTIDE SEQUENCE [LARGE SCALE GENOMIC DNA]</scope>
    <source>
        <strain evidence="8 9">DSM 6562</strain>
    </source>
</reference>
<evidence type="ECO:0000256" key="2">
    <source>
        <dbReference type="ARBA" id="ARBA00022723"/>
    </source>
</evidence>
<dbReference type="InterPro" id="IPR001080">
    <property type="entry name" value="3Fe4S_ferredoxin"/>
</dbReference>
<keyword evidence="1 6" id="KW-0813">Transport</keyword>